<dbReference type="PANTHER" id="PTHR34846:SF10">
    <property type="entry name" value="CYTOPLASMIC PROTEIN"/>
    <property type="match status" value="1"/>
</dbReference>
<organism evidence="1 2">
    <name type="scientific">Williamsia limnetica</name>
    <dbReference type="NCBI Taxonomy" id="882452"/>
    <lineage>
        <taxon>Bacteria</taxon>
        <taxon>Bacillati</taxon>
        <taxon>Actinomycetota</taxon>
        <taxon>Actinomycetes</taxon>
        <taxon>Mycobacteriales</taxon>
        <taxon>Nocardiaceae</taxon>
        <taxon>Williamsia</taxon>
    </lineage>
</organism>
<dbReference type="PANTHER" id="PTHR34846">
    <property type="entry name" value="4-CARBOXYMUCONOLACTONE DECARBOXYLASE FAMILY PROTEIN (AFU_ORTHOLOGUE AFUA_6G11590)"/>
    <property type="match status" value="1"/>
</dbReference>
<keyword evidence="1" id="KW-0560">Oxidoreductase</keyword>
<comment type="caution">
    <text evidence="1">The sequence shown here is derived from an EMBL/GenBank/DDBJ whole genome shotgun (WGS) entry which is preliminary data.</text>
</comment>
<dbReference type="RefSeq" id="WP_110468641.1">
    <property type="nucleotide sequence ID" value="NZ_QJSP01000003.1"/>
</dbReference>
<keyword evidence="2" id="KW-1185">Reference proteome</keyword>
<keyword evidence="1" id="KW-0575">Peroxidase</keyword>
<dbReference type="SUPFAM" id="SSF69118">
    <property type="entry name" value="AhpD-like"/>
    <property type="match status" value="1"/>
</dbReference>
<evidence type="ECO:0000313" key="2">
    <source>
        <dbReference type="Proteomes" id="UP000247591"/>
    </source>
</evidence>
<reference evidence="1 2" key="1">
    <citation type="submission" date="2018-06" db="EMBL/GenBank/DDBJ databases">
        <title>Genomic Encyclopedia of Type Strains, Phase IV (KMG-IV): sequencing the most valuable type-strain genomes for metagenomic binning, comparative biology and taxonomic classification.</title>
        <authorList>
            <person name="Goeker M."/>
        </authorList>
    </citation>
    <scope>NUCLEOTIDE SEQUENCE [LARGE SCALE GENOMIC DNA]</scope>
    <source>
        <strain evidence="1 2">DSM 45521</strain>
    </source>
</reference>
<dbReference type="Proteomes" id="UP000247591">
    <property type="component" value="Unassembled WGS sequence"/>
</dbReference>
<proteinExistence type="predicted"/>
<dbReference type="AlphaFoldDB" id="A0A318RMC4"/>
<dbReference type="EMBL" id="QJSP01000003">
    <property type="protein sequence ID" value="PYE19463.1"/>
    <property type="molecule type" value="Genomic_DNA"/>
</dbReference>
<dbReference type="OrthoDB" id="657225at2"/>
<name>A0A318RMC4_WILLI</name>
<accession>A0A318RMC4</accession>
<sequence>MARIAAVTPDQAGLMVKATYRYAARRFGSVPEPMAVFAHHPRLLMAFGLSETAVERASTVLPANIREIAVYRVAWTVGCSWCVDFGAMLQRLDDLDVERLEHIADYETSPLYSDDERAVIAYADAMTTTPMTVTDDQVADLQRRFGNKGVIELTYQIGVENQRARTNAALGITDQGFSTDSCRVPWAESTS</sequence>
<dbReference type="GO" id="GO:0004601">
    <property type="term" value="F:peroxidase activity"/>
    <property type="evidence" value="ECO:0007669"/>
    <property type="project" value="UniProtKB-KW"/>
</dbReference>
<dbReference type="InterPro" id="IPR029032">
    <property type="entry name" value="AhpD-like"/>
</dbReference>
<gene>
    <name evidence="1" type="ORF">DFR67_103376</name>
</gene>
<evidence type="ECO:0000313" key="1">
    <source>
        <dbReference type="EMBL" id="PYE19463.1"/>
    </source>
</evidence>
<protein>
    <submittedName>
        <fullName evidence="1">Alkylhydroperoxidase family enzyme</fullName>
    </submittedName>
</protein>
<dbReference type="Gene3D" id="1.20.1290.10">
    <property type="entry name" value="AhpD-like"/>
    <property type="match status" value="1"/>
</dbReference>